<evidence type="ECO:0000256" key="2">
    <source>
        <dbReference type="SAM" id="Phobius"/>
    </source>
</evidence>
<proteinExistence type="predicted"/>
<keyword evidence="2" id="KW-1133">Transmembrane helix</keyword>
<evidence type="ECO:0000313" key="3">
    <source>
        <dbReference type="EMBL" id="RLV48564.1"/>
    </source>
</evidence>
<evidence type="ECO:0000256" key="1">
    <source>
        <dbReference type="SAM" id="MobiDB-lite"/>
    </source>
</evidence>
<dbReference type="RefSeq" id="WP_121806886.1">
    <property type="nucleotide sequence ID" value="NZ_RDBE01000009.1"/>
</dbReference>
<keyword evidence="2" id="KW-0812">Transmembrane</keyword>
<sequence>MSETDVNTEDSTADRVKGAHLVMGLAFLGVAATWALHATGTIDGLEAGIVFPVLVVAAGVLGLVAMGVQSRRRAPRPAPLQPTEHDHPTDTDEEQS</sequence>
<protein>
    <submittedName>
        <fullName evidence="3">Uncharacterized protein</fullName>
    </submittedName>
</protein>
<accession>A0A3L8P058</accession>
<organism evidence="3 4">
    <name type="scientific">Nocardioides mangrovicus</name>
    <dbReference type="NCBI Taxonomy" id="2478913"/>
    <lineage>
        <taxon>Bacteria</taxon>
        <taxon>Bacillati</taxon>
        <taxon>Actinomycetota</taxon>
        <taxon>Actinomycetes</taxon>
        <taxon>Propionibacteriales</taxon>
        <taxon>Nocardioidaceae</taxon>
        <taxon>Nocardioides</taxon>
    </lineage>
</organism>
<keyword evidence="4" id="KW-1185">Reference proteome</keyword>
<dbReference type="OrthoDB" id="3790651at2"/>
<dbReference type="Proteomes" id="UP000281708">
    <property type="component" value="Unassembled WGS sequence"/>
</dbReference>
<feature type="transmembrane region" description="Helical" evidence="2">
    <location>
        <begin position="21"/>
        <end position="37"/>
    </location>
</feature>
<evidence type="ECO:0000313" key="4">
    <source>
        <dbReference type="Proteomes" id="UP000281708"/>
    </source>
</evidence>
<feature type="transmembrane region" description="Helical" evidence="2">
    <location>
        <begin position="49"/>
        <end position="68"/>
    </location>
</feature>
<dbReference type="AlphaFoldDB" id="A0A3L8P058"/>
<reference evidence="3 4" key="1">
    <citation type="submission" date="2018-10" db="EMBL/GenBank/DDBJ databases">
        <title>Marmoricola sp. 4Q3S-7 whole genome shotgun sequence.</title>
        <authorList>
            <person name="Li F."/>
        </authorList>
    </citation>
    <scope>NUCLEOTIDE SEQUENCE [LARGE SCALE GENOMIC DNA]</scope>
    <source>
        <strain evidence="3 4">4Q3S-7</strain>
    </source>
</reference>
<name>A0A3L8P058_9ACTN</name>
<feature type="region of interest" description="Disordered" evidence="1">
    <location>
        <begin position="71"/>
        <end position="96"/>
    </location>
</feature>
<comment type="caution">
    <text evidence="3">The sequence shown here is derived from an EMBL/GenBank/DDBJ whole genome shotgun (WGS) entry which is preliminary data.</text>
</comment>
<gene>
    <name evidence="3" type="ORF">D9V37_14450</name>
</gene>
<keyword evidence="2" id="KW-0472">Membrane</keyword>
<dbReference type="EMBL" id="RDBE01000009">
    <property type="protein sequence ID" value="RLV48564.1"/>
    <property type="molecule type" value="Genomic_DNA"/>
</dbReference>